<dbReference type="AlphaFoldDB" id="D7G706"/>
<dbReference type="Proteomes" id="UP000002630">
    <property type="component" value="Linkage Group LG02"/>
</dbReference>
<proteinExistence type="predicted"/>
<dbReference type="EMBL" id="FN649035">
    <property type="protein sequence ID" value="CBJ25699.1"/>
    <property type="molecule type" value="Genomic_DNA"/>
</dbReference>
<dbReference type="InParanoid" id="D7G706"/>
<evidence type="ECO:0000313" key="2">
    <source>
        <dbReference type="EMBL" id="CBJ25699.1"/>
    </source>
</evidence>
<reference evidence="2 3" key="1">
    <citation type="journal article" date="2010" name="Nature">
        <title>The Ectocarpus genome and the independent evolution of multicellularity in brown algae.</title>
        <authorList>
            <person name="Cock J.M."/>
            <person name="Sterck L."/>
            <person name="Rouze P."/>
            <person name="Scornet D."/>
            <person name="Allen A.E."/>
            <person name="Amoutzias G."/>
            <person name="Anthouard V."/>
            <person name="Artiguenave F."/>
            <person name="Aury J.M."/>
            <person name="Badger J.H."/>
            <person name="Beszteri B."/>
            <person name="Billiau K."/>
            <person name="Bonnet E."/>
            <person name="Bothwell J.H."/>
            <person name="Bowler C."/>
            <person name="Boyen C."/>
            <person name="Brownlee C."/>
            <person name="Carrano C.J."/>
            <person name="Charrier B."/>
            <person name="Cho G.Y."/>
            <person name="Coelho S.M."/>
            <person name="Collen J."/>
            <person name="Corre E."/>
            <person name="Da Silva C."/>
            <person name="Delage L."/>
            <person name="Delaroque N."/>
            <person name="Dittami S.M."/>
            <person name="Doulbeau S."/>
            <person name="Elias M."/>
            <person name="Farnham G."/>
            <person name="Gachon C.M."/>
            <person name="Gschloessl B."/>
            <person name="Heesch S."/>
            <person name="Jabbari K."/>
            <person name="Jubin C."/>
            <person name="Kawai H."/>
            <person name="Kimura K."/>
            <person name="Kloareg B."/>
            <person name="Kupper F.C."/>
            <person name="Lang D."/>
            <person name="Le Bail A."/>
            <person name="Leblanc C."/>
            <person name="Lerouge P."/>
            <person name="Lohr M."/>
            <person name="Lopez P.J."/>
            <person name="Martens C."/>
            <person name="Maumus F."/>
            <person name="Michel G."/>
            <person name="Miranda-Saavedra D."/>
            <person name="Morales J."/>
            <person name="Moreau H."/>
            <person name="Motomura T."/>
            <person name="Nagasato C."/>
            <person name="Napoli C.A."/>
            <person name="Nelson D.R."/>
            <person name="Nyvall-Collen P."/>
            <person name="Peters A.F."/>
            <person name="Pommier C."/>
            <person name="Potin P."/>
            <person name="Poulain J."/>
            <person name="Quesneville H."/>
            <person name="Read B."/>
            <person name="Rensing S.A."/>
            <person name="Ritter A."/>
            <person name="Rousvoal S."/>
            <person name="Samanta M."/>
            <person name="Samson G."/>
            <person name="Schroeder D.C."/>
            <person name="Segurens B."/>
            <person name="Strittmatter M."/>
            <person name="Tonon T."/>
            <person name="Tregear J.W."/>
            <person name="Valentin K."/>
            <person name="von Dassow P."/>
            <person name="Yamagishi T."/>
            <person name="Van de Peer Y."/>
            <person name="Wincker P."/>
        </authorList>
    </citation>
    <scope>NUCLEOTIDE SEQUENCE [LARGE SCALE GENOMIC DNA]</scope>
    <source>
        <strain evidence="3">Ec32 / CCAP1310/4</strain>
    </source>
</reference>
<evidence type="ECO:0000256" key="1">
    <source>
        <dbReference type="SAM" id="MobiDB-lite"/>
    </source>
</evidence>
<gene>
    <name evidence="2" type="ORF">Esi_0008_0128</name>
</gene>
<feature type="compositionally biased region" description="Polar residues" evidence="1">
    <location>
        <begin position="1"/>
        <end position="19"/>
    </location>
</feature>
<keyword evidence="3" id="KW-1185">Reference proteome</keyword>
<dbReference type="EMBL" id="FN649727">
    <property type="protein sequence ID" value="CBJ25699.1"/>
    <property type="molecule type" value="Genomic_DNA"/>
</dbReference>
<name>D7G706_ECTSI</name>
<organism evidence="2 3">
    <name type="scientific">Ectocarpus siliculosus</name>
    <name type="common">Brown alga</name>
    <name type="synonym">Conferva siliculosa</name>
    <dbReference type="NCBI Taxonomy" id="2880"/>
    <lineage>
        <taxon>Eukaryota</taxon>
        <taxon>Sar</taxon>
        <taxon>Stramenopiles</taxon>
        <taxon>Ochrophyta</taxon>
        <taxon>PX clade</taxon>
        <taxon>Phaeophyceae</taxon>
        <taxon>Ectocarpales</taxon>
        <taxon>Ectocarpaceae</taxon>
        <taxon>Ectocarpus</taxon>
    </lineage>
</organism>
<evidence type="ECO:0000313" key="3">
    <source>
        <dbReference type="Proteomes" id="UP000002630"/>
    </source>
</evidence>
<protein>
    <submittedName>
        <fullName evidence="2">Uncharacterized protein</fullName>
    </submittedName>
</protein>
<accession>D7G706</accession>
<sequence>MSTRSQTHWPQARAQTANLPQPDRTRSERGTLRATTARSRARDASSRRRGDARSGIFLPQVKFEADENSKFYTASPVCTLSRIFSDSSLIQPSWPKVATSPWGEAARVTGGYGERLLNGANSVESPDFMLSKVYGRPIEKIDKPRLLKMHLGKQIIAEPEVPETDLAGGPLDWGGMAVTGSGVSVPHDPRLR</sequence>
<feature type="region of interest" description="Disordered" evidence="1">
    <location>
        <begin position="1"/>
        <end position="51"/>
    </location>
</feature>
<feature type="compositionally biased region" description="Basic and acidic residues" evidence="1">
    <location>
        <begin position="40"/>
        <end position="51"/>
    </location>
</feature>